<dbReference type="AlphaFoldDB" id="A0A3F3GRN0"/>
<dbReference type="Pfam" id="PF00884">
    <property type="entry name" value="Sulfatase"/>
    <property type="match status" value="1"/>
</dbReference>
<dbReference type="Gene3D" id="3.30.1120.170">
    <property type="match status" value="1"/>
</dbReference>
<dbReference type="Gene3D" id="3.40.720.10">
    <property type="entry name" value="Alkaline Phosphatase, subunit A"/>
    <property type="match status" value="1"/>
</dbReference>
<dbReference type="EMBL" id="DF968063">
    <property type="protein sequence ID" value="GAP02325.1"/>
    <property type="molecule type" value="Genomic_DNA"/>
</dbReference>
<reference evidence="8 9" key="1">
    <citation type="journal article" date="2015" name="BMC Genomics">
        <title>Comparative genomics of Fructobacillus spp. and Leuconostoc spp. reveals niche-specific evolution of Fructobacillus spp.</title>
        <authorList>
            <person name="Endo A."/>
            <person name="Tanizawa Y."/>
            <person name="Tanaka N."/>
            <person name="Maeno S."/>
            <person name="Kumar H."/>
            <person name="Shiwa Y."/>
            <person name="Okada S."/>
            <person name="Yoshikawa H."/>
            <person name="Dicks L."/>
            <person name="Nakagawa J."/>
            <person name="Arita M."/>
        </authorList>
    </citation>
    <scope>NUCLEOTIDE SEQUENCE [LARGE SCALE GENOMIC DNA]</scope>
    <source>
        <strain evidence="8 9">DSM 15468</strain>
    </source>
</reference>
<comment type="pathway">
    <text evidence="2">Cell wall biogenesis; lipoteichoic acid biosynthesis.</text>
</comment>
<dbReference type="InterPro" id="IPR000917">
    <property type="entry name" value="Sulfatase_N"/>
</dbReference>
<evidence type="ECO:0000256" key="5">
    <source>
        <dbReference type="ARBA" id="ARBA00022989"/>
    </source>
</evidence>
<feature type="domain" description="Sulfatase N-terminal" evidence="7">
    <location>
        <begin position="8"/>
        <end position="271"/>
    </location>
</feature>
<keyword evidence="9" id="KW-1185">Reference proteome</keyword>
<sequence length="423" mass="48005">MNCLYKSNSSISFDNFYNQVGQGRTSDAENLFETSTYGLSQGSLFSQYGSNQVFQALPGILNQQAGYSSAVFHANNPFFYNRDTVYKRMGYQNFISSDYFDNSEANIATFGIKDKLLLKESVPYLERLPQPFYAKYLTVTNHLPYLLDKKDQDSNFKTSNSGSKLVDNYFITNHYLDEAVKEFFDYLKKSGLYDKTVVVLYGDHYGISQTDYKALSTVISKSKTDWTGFDTQNLQKVPFIIHIPGMTNGGIDHTYGGEVDIAPTLEHLLGISTDQYLQLGQDLLSKNRSQLVVMRNGDWVTPELASTSNAIWDVKTGKKLTTLTASQKAAVKTYNQQAKLKLAVSDRLNTENLLKFYNADGFKKIKPESYNYSVKNTIKRLKKASEKTYSSSLIAENGGKSTYNEYVTNAPEMRTYRFKNRFK</sequence>
<keyword evidence="3" id="KW-1003">Cell membrane</keyword>
<dbReference type="PANTHER" id="PTHR47371:SF3">
    <property type="entry name" value="PHOSPHOGLYCEROL TRANSFERASE I"/>
    <property type="match status" value="1"/>
</dbReference>
<evidence type="ECO:0000256" key="6">
    <source>
        <dbReference type="ARBA" id="ARBA00023136"/>
    </source>
</evidence>
<evidence type="ECO:0000313" key="9">
    <source>
        <dbReference type="Proteomes" id="UP000061227"/>
    </source>
</evidence>
<dbReference type="InterPro" id="IPR017850">
    <property type="entry name" value="Alkaline_phosphatase_core_sf"/>
</dbReference>
<evidence type="ECO:0000256" key="4">
    <source>
        <dbReference type="ARBA" id="ARBA00022692"/>
    </source>
</evidence>
<accession>A0A3F3GRN0</accession>
<name>A0A3F3GRN0_9LACO</name>
<proteinExistence type="predicted"/>
<keyword evidence="6" id="KW-0472">Membrane</keyword>
<comment type="subcellular location">
    <subcellularLocation>
        <location evidence="1">Cell membrane</location>
        <topology evidence="1">Multi-pass membrane protein</topology>
    </subcellularLocation>
</comment>
<evidence type="ECO:0000256" key="2">
    <source>
        <dbReference type="ARBA" id="ARBA00004936"/>
    </source>
</evidence>
<evidence type="ECO:0000256" key="3">
    <source>
        <dbReference type="ARBA" id="ARBA00022475"/>
    </source>
</evidence>
<dbReference type="InterPro" id="IPR050448">
    <property type="entry name" value="OpgB/LTA_synthase_biosynth"/>
</dbReference>
<dbReference type="SUPFAM" id="SSF53649">
    <property type="entry name" value="Alkaline phosphatase-like"/>
    <property type="match status" value="1"/>
</dbReference>
<dbReference type="PANTHER" id="PTHR47371">
    <property type="entry name" value="LIPOTEICHOIC ACID SYNTHASE"/>
    <property type="match status" value="1"/>
</dbReference>
<gene>
    <name evidence="8" type="ORF">FPFC_012050</name>
</gene>
<dbReference type="GO" id="GO:0005886">
    <property type="term" value="C:plasma membrane"/>
    <property type="evidence" value="ECO:0007669"/>
    <property type="project" value="UniProtKB-SubCell"/>
</dbReference>
<protein>
    <submittedName>
        <fullName evidence="8">Lipoteichoic acid synthase 2</fullName>
    </submittedName>
</protein>
<keyword evidence="5" id="KW-1133">Transmembrane helix</keyword>
<evidence type="ECO:0000259" key="7">
    <source>
        <dbReference type="Pfam" id="PF00884"/>
    </source>
</evidence>
<keyword evidence="4" id="KW-0812">Transmembrane</keyword>
<dbReference type="CDD" id="cd16015">
    <property type="entry name" value="LTA_synthase"/>
    <property type="match status" value="1"/>
</dbReference>
<dbReference type="Proteomes" id="UP000061227">
    <property type="component" value="Unassembled WGS sequence"/>
</dbReference>
<evidence type="ECO:0000313" key="8">
    <source>
        <dbReference type="EMBL" id="GAP02325.1"/>
    </source>
</evidence>
<organism evidence="8 9">
    <name type="scientific">Fructobacillus pseudoficulneus</name>
    <dbReference type="NCBI Taxonomy" id="220714"/>
    <lineage>
        <taxon>Bacteria</taxon>
        <taxon>Bacillati</taxon>
        <taxon>Bacillota</taxon>
        <taxon>Bacilli</taxon>
        <taxon>Lactobacillales</taxon>
        <taxon>Lactobacillaceae</taxon>
        <taxon>Fructobacillus</taxon>
    </lineage>
</organism>
<evidence type="ECO:0000256" key="1">
    <source>
        <dbReference type="ARBA" id="ARBA00004651"/>
    </source>
</evidence>